<dbReference type="EMBL" id="NRGP01000005">
    <property type="protein sequence ID" value="PCC47749.1"/>
    <property type="molecule type" value="Genomic_DNA"/>
</dbReference>
<reference evidence="18 20" key="4">
    <citation type="submission" date="2017-03" db="EMBL/GenBank/DDBJ databases">
        <authorList>
            <person name="Monnet C."/>
        </authorList>
    </citation>
    <scope>NUCLEOTIDE SEQUENCE [LARGE SCALE GENOMIC DNA]</scope>
    <source>
        <strain evidence="20">ATCC 9175</strain>
        <strain evidence="18">CNRZ 920</strain>
    </source>
</reference>
<reference evidence="12 22" key="7">
    <citation type="submission" date="2018-10" db="EMBL/GenBank/DDBJ databases">
        <title>Brevibacterium genomes from Austrain hard cheese rinds.</title>
        <authorList>
            <person name="Anast J.M."/>
            <person name="Dzieciol M."/>
            <person name="Schultz D.L."/>
            <person name="Mann E."/>
            <person name="Wagner M."/>
            <person name="Schmitz-Esser S."/>
        </authorList>
    </citation>
    <scope>NUCLEOTIDE SEQUENCE [LARGE SCALE GENOMIC DNA]</scope>
    <source>
        <strain evidence="12 22">L261</strain>
    </source>
</reference>
<keyword evidence="20" id="KW-1185">Reference proteome</keyword>
<dbReference type="Proteomes" id="UP000094793">
    <property type="component" value="Chromosome"/>
</dbReference>
<evidence type="ECO:0000313" key="16">
    <source>
        <dbReference type="Proteomes" id="UP000218377"/>
    </source>
</evidence>
<feature type="signal peptide" evidence="2">
    <location>
        <begin position="1"/>
        <end position="21"/>
    </location>
</feature>
<dbReference type="EMBL" id="FXZB01000003">
    <property type="protein sequence ID" value="SMX68108.1"/>
    <property type="molecule type" value="Genomic_DNA"/>
</dbReference>
<evidence type="ECO:0000313" key="4">
    <source>
        <dbReference type="EMBL" id="AZT99242.1"/>
    </source>
</evidence>
<feature type="region of interest" description="Disordered" evidence="1">
    <location>
        <begin position="31"/>
        <end position="95"/>
    </location>
</feature>
<feature type="chain" id="PRO_5044556705" description="DUF4352 domain-containing protein" evidence="2">
    <location>
        <begin position="22"/>
        <end position="231"/>
    </location>
</feature>
<dbReference type="PROSITE" id="PS51257">
    <property type="entry name" value="PROKAR_LIPOPROTEIN"/>
    <property type="match status" value="1"/>
</dbReference>
<dbReference type="EMBL" id="RHFF01000001">
    <property type="protein sequence ID" value="TGD40934.1"/>
    <property type="molecule type" value="Genomic_DNA"/>
</dbReference>
<dbReference type="Proteomes" id="UP000234327">
    <property type="component" value="Unassembled WGS sequence"/>
</dbReference>
<dbReference type="Proteomes" id="UP000297736">
    <property type="component" value="Unassembled WGS sequence"/>
</dbReference>
<evidence type="ECO:0000313" key="19">
    <source>
        <dbReference type="Proteomes" id="UP000234327"/>
    </source>
</evidence>
<evidence type="ECO:0000313" key="12">
    <source>
        <dbReference type="EMBL" id="TGD40934.1"/>
    </source>
</evidence>
<evidence type="ECO:0000256" key="2">
    <source>
        <dbReference type="SAM" id="SignalP"/>
    </source>
</evidence>
<dbReference type="EMBL" id="NRGO01000004">
    <property type="protein sequence ID" value="PCC51719.1"/>
    <property type="molecule type" value="Genomic_DNA"/>
</dbReference>
<dbReference type="Proteomes" id="UP000218620">
    <property type="component" value="Unassembled WGS sequence"/>
</dbReference>
<protein>
    <recommendedName>
        <fullName evidence="23">DUF4352 domain-containing protein</fullName>
    </recommendedName>
</protein>
<evidence type="ECO:0000313" key="20">
    <source>
        <dbReference type="Proteomes" id="UP000234525"/>
    </source>
</evidence>
<reference evidence="4 21" key="8">
    <citation type="submission" date="2019-01" db="EMBL/GenBank/DDBJ databases">
        <title>Comparative genomic analysis of Brevibacterium aurantiacum sheds light on its evolution and its adaptation to smear-ripened cheeses.</title>
        <authorList>
            <person name="Moineau S."/>
        </authorList>
    </citation>
    <scope>NUCLEOTIDE SEQUENCE [LARGE SCALE GENOMIC DNA]</scope>
    <source>
        <strain evidence="4 21">SMQ-1420</strain>
    </source>
</reference>
<feature type="compositionally biased region" description="Acidic residues" evidence="1">
    <location>
        <begin position="53"/>
        <end position="78"/>
    </location>
</feature>
<dbReference type="EMBL" id="NRGX01000001">
    <property type="protein sequence ID" value="PCC20385.1"/>
    <property type="molecule type" value="Genomic_DNA"/>
</dbReference>
<reference evidence="13" key="2">
    <citation type="submission" date="2016-09" db="EMBL/GenBank/DDBJ databases">
        <title>Complete Genome Sequence of Brevibacterium linens SMQ-1335.</title>
        <authorList>
            <person name="de Melo A.G."/>
            <person name="Labrie S.J."/>
            <person name="Dumaresq J."/>
            <person name="Roberts R.J."/>
            <person name="Tremblay D.M."/>
            <person name="Moineau S."/>
        </authorList>
    </citation>
    <scope>NUCLEOTIDE SEQUENCE [LARGE SCALE GENOMIC DNA]</scope>
    <source>
        <strain evidence="13">SMQ-1335</strain>
    </source>
</reference>
<evidence type="ECO:0000313" key="22">
    <source>
        <dbReference type="Proteomes" id="UP000297736"/>
    </source>
</evidence>
<evidence type="ECO:0000313" key="15">
    <source>
        <dbReference type="Proteomes" id="UP000217720"/>
    </source>
</evidence>
<reference evidence="3" key="1">
    <citation type="submission" date="2016-09" db="EMBL/GenBank/DDBJ databases">
        <title>Complete Genome Sequence of Brevibacterium aurantiacum SMQ-1335.</title>
        <authorList>
            <person name="de Melo A.G."/>
            <person name="Labrie S.J."/>
            <person name="Dumaresq J."/>
            <person name="Roberts R.J."/>
            <person name="Tremblay D.M."/>
            <person name="Moineau S."/>
        </authorList>
    </citation>
    <scope>NUCLEOTIDE SEQUENCE</scope>
    <source>
        <strain evidence="3">SMQ-1335</strain>
    </source>
</reference>
<accession>A0A2A3Z897</accession>
<keyword evidence="2" id="KW-0732">Signal</keyword>
<accession>A0A2H1K6A6</accession>
<dbReference type="Proteomes" id="UP000218377">
    <property type="component" value="Unassembled WGS sequence"/>
</dbReference>
<dbReference type="Proteomes" id="UP000234525">
    <property type="component" value="Unassembled WGS sequence"/>
</dbReference>
<reference evidence="9 19" key="5">
    <citation type="submission" date="2017-03" db="EMBL/GenBank/DDBJ databases">
        <authorList>
            <person name="Afonso C.L."/>
            <person name="Miller P.J."/>
            <person name="Scott M.A."/>
            <person name="Spackman E."/>
            <person name="Goraichik I."/>
            <person name="Dimitrov K.M."/>
            <person name="Suarez D.L."/>
            <person name="Swayne D.E."/>
        </authorList>
    </citation>
    <scope>NUCLEOTIDE SEQUENCE [LARGE SCALE GENOMIC DNA]</scope>
    <source>
        <strain evidence="9">6</strain>
        <strain evidence="19">6(3)</strain>
        <strain evidence="10">ATCC 9175</strain>
        <strain evidence="11">CNRZ 920</strain>
    </source>
</reference>
<evidence type="ECO:0000313" key="8">
    <source>
        <dbReference type="EMBL" id="PCC51719.1"/>
    </source>
</evidence>
<evidence type="ECO:0000313" key="10">
    <source>
        <dbReference type="EMBL" id="SMX68108.1"/>
    </source>
</evidence>
<accession>A0A1D7W7L5</accession>
<evidence type="ECO:0000313" key="5">
    <source>
        <dbReference type="EMBL" id="PCC20385.1"/>
    </source>
</evidence>
<proteinExistence type="predicted"/>
<dbReference type="KEGG" id="blin:BLSMQ_3265"/>
<dbReference type="EMBL" id="FXZG01000019">
    <property type="protein sequence ID" value="SMX95078.1"/>
    <property type="molecule type" value="Genomic_DNA"/>
</dbReference>
<evidence type="ECO:0000256" key="1">
    <source>
        <dbReference type="SAM" id="MobiDB-lite"/>
    </source>
</evidence>
<dbReference type="AlphaFoldDB" id="A0A1D7W7L5"/>
<organism evidence="3 13">
    <name type="scientific">Brevibacterium aurantiacum</name>
    <dbReference type="NCBI Taxonomy" id="273384"/>
    <lineage>
        <taxon>Bacteria</taxon>
        <taxon>Bacillati</taxon>
        <taxon>Actinomycetota</taxon>
        <taxon>Actinomycetes</taxon>
        <taxon>Micrococcales</taxon>
        <taxon>Brevibacteriaceae</taxon>
        <taxon>Brevibacterium</taxon>
    </lineage>
</organism>
<reference evidence="4 21" key="6">
    <citation type="submission" date="2017-12" db="EMBL/GenBank/DDBJ databases">
        <authorList>
            <person name="Levesque S."/>
        </authorList>
    </citation>
    <scope>NUCLEOTIDE SEQUENCE [LARGE SCALE GENOMIC DNA]</scope>
    <source>
        <strain evidence="4 21">SMQ-1420</strain>
    </source>
</reference>
<evidence type="ECO:0000313" key="11">
    <source>
        <dbReference type="EMBL" id="SMX95078.1"/>
    </source>
</evidence>
<dbReference type="EMBL" id="NRGQ01000018">
    <property type="protein sequence ID" value="PCC42618.1"/>
    <property type="molecule type" value="Genomic_DNA"/>
</dbReference>
<dbReference type="Proteomes" id="UP000282731">
    <property type="component" value="Chromosome"/>
</dbReference>
<evidence type="ECO:0000313" key="3">
    <source>
        <dbReference type="EMBL" id="AOP54965.1"/>
    </source>
</evidence>
<dbReference type="EMBL" id="FXYZ01000001">
    <property type="protein sequence ID" value="SMX62663.1"/>
    <property type="molecule type" value="Genomic_DNA"/>
</dbReference>
<dbReference type="Proteomes" id="UP000217720">
    <property type="component" value="Unassembled WGS sequence"/>
</dbReference>
<sequence length="231" mass="24685">MNRTGRHSARILTQTSALAFAAVLALSACGSNDTAADEAPEDAAPSQSQGEALEAEEPAEETTDETAAETTETDEAEGMSDKAEGTEVEIGTEFTDEETGDVITIVSAVRNNPTEYYEAADNPDGEMVYIEVKVEPGDSYGGTISASDFYLDSAGEEANYASSAKDELKDAGFEYFDLAPRRDGEHTGYVPIYVSETADVLKGTYLRPEAKVLGEDKKVPEFSSEFEVPAT</sequence>
<evidence type="ECO:0000313" key="6">
    <source>
        <dbReference type="EMBL" id="PCC42618.1"/>
    </source>
</evidence>
<dbReference type="eggNOG" id="ENOG5033V1D">
    <property type="taxonomic scope" value="Bacteria"/>
</dbReference>
<evidence type="ECO:0000313" key="17">
    <source>
        <dbReference type="Proteomes" id="UP000218620"/>
    </source>
</evidence>
<evidence type="ECO:0000313" key="7">
    <source>
        <dbReference type="EMBL" id="PCC47749.1"/>
    </source>
</evidence>
<evidence type="ECO:0000313" key="18">
    <source>
        <dbReference type="Proteomes" id="UP000234289"/>
    </source>
</evidence>
<dbReference type="OrthoDB" id="3783199at2"/>
<name>A0A1D7W7L5_BREAU</name>
<reference evidence="14 15" key="3">
    <citation type="journal article" date="2017" name="Elife">
        <title>Extensive horizontal gene transfer in cheese-associated bacteria.</title>
        <authorList>
            <person name="Bonham K.S."/>
            <person name="Wolfe B.E."/>
            <person name="Dutton R.J."/>
        </authorList>
    </citation>
    <scope>NUCLEOTIDE SEQUENCE [LARGE SCALE GENOMIC DNA]</scope>
    <source>
        <strain evidence="8 15">900_6</strain>
        <strain evidence="7 14">947_7</strain>
        <strain evidence="6 17">962_8</strain>
        <strain evidence="5 16">JB5</strain>
    </source>
</reference>
<dbReference type="RefSeq" id="WP_009881853.1">
    <property type="nucleotide sequence ID" value="NZ_AAGP01000004.1"/>
</dbReference>
<gene>
    <name evidence="10" type="ORF">BAUR9175_00666</name>
    <name evidence="11" type="ORF">BAUR920_02839</name>
    <name evidence="9" type="ORF">BAURA63_00096</name>
    <name evidence="3" type="ORF">BLSMQ_3265</name>
    <name evidence="8" type="ORF">CIK62_02620</name>
    <name evidence="7" type="ORF">CIK64_04005</name>
    <name evidence="6" type="ORF">CIK65_11845</name>
    <name evidence="5" type="ORF">CIK79_04940</name>
    <name evidence="4" type="ORF">CXR27_16695</name>
    <name evidence="12" type="ORF">EB834_02020</name>
</gene>
<dbReference type="EMBL" id="CP017150">
    <property type="protein sequence ID" value="AOP54965.1"/>
    <property type="molecule type" value="Genomic_DNA"/>
</dbReference>
<evidence type="ECO:0000313" key="21">
    <source>
        <dbReference type="Proteomes" id="UP000282731"/>
    </source>
</evidence>
<evidence type="ECO:0000313" key="9">
    <source>
        <dbReference type="EMBL" id="SMX62663.1"/>
    </source>
</evidence>
<dbReference type="Proteomes" id="UP000217564">
    <property type="component" value="Unassembled WGS sequence"/>
</dbReference>
<dbReference type="Proteomes" id="UP000234289">
    <property type="component" value="Unassembled WGS sequence"/>
</dbReference>
<dbReference type="EMBL" id="CP025334">
    <property type="protein sequence ID" value="AZT99242.1"/>
    <property type="molecule type" value="Genomic_DNA"/>
</dbReference>
<evidence type="ECO:0000313" key="14">
    <source>
        <dbReference type="Proteomes" id="UP000217564"/>
    </source>
</evidence>
<dbReference type="PATRIC" id="fig|1703.10.peg.3373"/>
<evidence type="ECO:0000313" key="13">
    <source>
        <dbReference type="Proteomes" id="UP000094793"/>
    </source>
</evidence>
<evidence type="ECO:0008006" key="23">
    <source>
        <dbReference type="Google" id="ProtNLM"/>
    </source>
</evidence>